<evidence type="ECO:0000313" key="1">
    <source>
        <dbReference type="EMBL" id="XDV66917.1"/>
    </source>
</evidence>
<gene>
    <name evidence="1" type="ORF">AB5J51_30330</name>
</gene>
<accession>A0AB39YAC2</accession>
<organism evidence="1">
    <name type="scientific">Streptomyces sp. R33</name>
    <dbReference type="NCBI Taxonomy" id="3238629"/>
    <lineage>
        <taxon>Bacteria</taxon>
        <taxon>Bacillati</taxon>
        <taxon>Actinomycetota</taxon>
        <taxon>Actinomycetes</taxon>
        <taxon>Kitasatosporales</taxon>
        <taxon>Streptomycetaceae</taxon>
        <taxon>Streptomyces</taxon>
    </lineage>
</organism>
<sequence>MQWAPGAGTALATPPDLAADPLVSAVAEVAAGTLGPVAEETAQEGVPRSHLDALARCGAYGALGHTPRPESGLTTRQVVREVNELLSATDPSTWFVHTQHFALVKALHAATGAEAAALREQWAPALASGARRGTAGFAFLRHDRPPVTAEPVADGWRLRGRVPWMTGWGLTDVVYLGALAPDDRVLFAAVNCGPDGDPGLVAGGSAPLWAMNGTRTVAVEVRDVLVPRSAVISVQPRAEWARAYDLENANAHPAVFGHVRAAADFLLRSAPAAGSAYEELGHRVAHEAARLRSEAYALRDELPPQERVEDRLALRAAALELGVRAATACVAATGGRAISYGNTAGRLAREAQFHLIQAQTSRLRTEMARRLLGGLQDVR</sequence>
<proteinExistence type="predicted"/>
<dbReference type="InterPro" id="IPR009100">
    <property type="entry name" value="AcylCoA_DH/oxidase_NM_dom_sf"/>
</dbReference>
<dbReference type="RefSeq" id="WP_369779094.1">
    <property type="nucleotide sequence ID" value="NZ_CP165727.1"/>
</dbReference>
<dbReference type="InterPro" id="IPR046373">
    <property type="entry name" value="Acyl-CoA_Oxase/DH_mid-dom_sf"/>
</dbReference>
<reference evidence="1" key="1">
    <citation type="submission" date="2024-08" db="EMBL/GenBank/DDBJ databases">
        <authorList>
            <person name="Yu S.T."/>
        </authorList>
    </citation>
    <scope>NUCLEOTIDE SEQUENCE</scope>
    <source>
        <strain evidence="1">R33</strain>
    </source>
</reference>
<dbReference type="EMBL" id="CP165727">
    <property type="protein sequence ID" value="XDV66917.1"/>
    <property type="molecule type" value="Genomic_DNA"/>
</dbReference>
<dbReference type="SUPFAM" id="SSF56645">
    <property type="entry name" value="Acyl-CoA dehydrogenase NM domain-like"/>
    <property type="match status" value="1"/>
</dbReference>
<dbReference type="Gene3D" id="2.40.110.10">
    <property type="entry name" value="Butyryl-CoA Dehydrogenase, subunit A, domain 2"/>
    <property type="match status" value="1"/>
</dbReference>
<dbReference type="AlphaFoldDB" id="A0AB39YAC2"/>
<protein>
    <submittedName>
        <fullName evidence="1">Acyl-CoA dehydrogenase</fullName>
    </submittedName>
</protein>
<dbReference type="GO" id="GO:0016627">
    <property type="term" value="F:oxidoreductase activity, acting on the CH-CH group of donors"/>
    <property type="evidence" value="ECO:0007669"/>
    <property type="project" value="InterPro"/>
</dbReference>
<name>A0AB39YAC2_9ACTN</name>